<evidence type="ECO:0000313" key="1">
    <source>
        <dbReference type="EMBL" id="GAB93053.1"/>
    </source>
</evidence>
<gene>
    <name evidence="1" type="ORF">GORHZ_203_00130</name>
</gene>
<organism evidence="1 2">
    <name type="scientific">Gordonia rhizosphera NBRC 16068</name>
    <dbReference type="NCBI Taxonomy" id="1108045"/>
    <lineage>
        <taxon>Bacteria</taxon>
        <taxon>Bacillati</taxon>
        <taxon>Actinomycetota</taxon>
        <taxon>Actinomycetes</taxon>
        <taxon>Mycobacteriales</taxon>
        <taxon>Gordoniaceae</taxon>
        <taxon>Gordonia</taxon>
    </lineage>
</organism>
<comment type="caution">
    <text evidence="1">The sequence shown here is derived from an EMBL/GenBank/DDBJ whole genome shotgun (WGS) entry which is preliminary data.</text>
</comment>
<keyword evidence="2" id="KW-1185">Reference proteome</keyword>
<name>K6VA06_9ACTN</name>
<reference evidence="1 2" key="1">
    <citation type="submission" date="2012-08" db="EMBL/GenBank/DDBJ databases">
        <title>Whole genome shotgun sequence of Gordonia rhizosphera NBRC 16068.</title>
        <authorList>
            <person name="Takarada H."/>
            <person name="Isaki S."/>
            <person name="Hosoyama A."/>
            <person name="Tsuchikane K."/>
            <person name="Katsumata H."/>
            <person name="Baba S."/>
            <person name="Ohji S."/>
            <person name="Yamazaki S."/>
            <person name="Fujita N."/>
        </authorList>
    </citation>
    <scope>NUCLEOTIDE SEQUENCE [LARGE SCALE GENOMIC DNA]</scope>
    <source>
        <strain evidence="1 2">NBRC 16068</strain>
    </source>
</reference>
<evidence type="ECO:0000313" key="2">
    <source>
        <dbReference type="Proteomes" id="UP000008363"/>
    </source>
</evidence>
<sequence>MPDRPPSRTEAVIGSTQTTTLFSVTVTCEGCPECLRETRSELVGKAAAIKVLNDSTLTRVCARGATTSTPDYESSRSVVEVKEFLSSTMARYTDAMAKQPVVQPVNMLSKTWHVMPEVLWEWNTAHDQTPRVKDPINRLAPLLAEFEALRIHDRRRAPIPLLFELSAVIGRGYCVVGSKIPGYGPSVVLGQAISGVRSGDIDEAIADPVQTWLDHSSSKMVESLQSAEGRRACGVLVLPPT</sequence>
<proteinExistence type="predicted"/>
<dbReference type="AlphaFoldDB" id="K6VA06"/>
<accession>K6VA06</accession>
<protein>
    <submittedName>
        <fullName evidence="1">Uncharacterized protein</fullName>
    </submittedName>
</protein>
<dbReference type="EMBL" id="BAHC01000203">
    <property type="protein sequence ID" value="GAB93053.1"/>
    <property type="molecule type" value="Genomic_DNA"/>
</dbReference>
<dbReference type="Proteomes" id="UP000008363">
    <property type="component" value="Unassembled WGS sequence"/>
</dbReference>